<dbReference type="PROSITE" id="PS50928">
    <property type="entry name" value="ABC_TM1"/>
    <property type="match status" value="1"/>
</dbReference>
<dbReference type="GO" id="GO:0005886">
    <property type="term" value="C:plasma membrane"/>
    <property type="evidence" value="ECO:0007669"/>
    <property type="project" value="UniProtKB-SubCell"/>
</dbReference>
<evidence type="ECO:0000313" key="10">
    <source>
        <dbReference type="Proteomes" id="UP000464374"/>
    </source>
</evidence>
<dbReference type="InterPro" id="IPR025966">
    <property type="entry name" value="OppC_N"/>
</dbReference>
<dbReference type="CDD" id="cd06261">
    <property type="entry name" value="TM_PBP2"/>
    <property type="match status" value="1"/>
</dbReference>
<evidence type="ECO:0000256" key="1">
    <source>
        <dbReference type="ARBA" id="ARBA00004651"/>
    </source>
</evidence>
<evidence type="ECO:0000256" key="6">
    <source>
        <dbReference type="ARBA" id="ARBA00023136"/>
    </source>
</evidence>
<dbReference type="InterPro" id="IPR035906">
    <property type="entry name" value="MetI-like_sf"/>
</dbReference>
<feature type="transmembrane region" description="Helical" evidence="7">
    <location>
        <begin position="271"/>
        <end position="292"/>
    </location>
</feature>
<feature type="domain" description="ABC transmembrane type-1" evidence="8">
    <location>
        <begin position="100"/>
        <end position="292"/>
    </location>
</feature>
<dbReference type="EMBL" id="CP048020">
    <property type="protein sequence ID" value="QHX43129.1"/>
    <property type="molecule type" value="Genomic_DNA"/>
</dbReference>
<dbReference type="PANTHER" id="PTHR43386">
    <property type="entry name" value="OLIGOPEPTIDE TRANSPORT SYSTEM PERMEASE PROTEIN APPC"/>
    <property type="match status" value="1"/>
</dbReference>
<proteinExistence type="inferred from homology"/>
<dbReference type="RefSeq" id="WP_162663460.1">
    <property type="nucleotide sequence ID" value="NZ_CP048020.1"/>
</dbReference>
<feature type="transmembrane region" description="Helical" evidence="7">
    <location>
        <begin position="135"/>
        <end position="158"/>
    </location>
</feature>
<dbReference type="Pfam" id="PF00528">
    <property type="entry name" value="BPD_transp_1"/>
    <property type="match status" value="1"/>
</dbReference>
<name>A0A6P1Y171_9SPIR</name>
<evidence type="ECO:0000256" key="4">
    <source>
        <dbReference type="ARBA" id="ARBA00022692"/>
    </source>
</evidence>
<evidence type="ECO:0000256" key="2">
    <source>
        <dbReference type="ARBA" id="ARBA00022448"/>
    </source>
</evidence>
<dbReference type="SUPFAM" id="SSF161098">
    <property type="entry name" value="MetI-like"/>
    <property type="match status" value="1"/>
</dbReference>
<keyword evidence="2 7" id="KW-0813">Transport</keyword>
<dbReference type="PANTHER" id="PTHR43386:SF1">
    <property type="entry name" value="D,D-DIPEPTIDE TRANSPORT SYSTEM PERMEASE PROTEIN DDPC-RELATED"/>
    <property type="match status" value="1"/>
</dbReference>
<evidence type="ECO:0000256" key="3">
    <source>
        <dbReference type="ARBA" id="ARBA00022475"/>
    </source>
</evidence>
<evidence type="ECO:0000313" key="9">
    <source>
        <dbReference type="EMBL" id="QHX43129.1"/>
    </source>
</evidence>
<dbReference type="InterPro" id="IPR050366">
    <property type="entry name" value="BP-dependent_transpt_permease"/>
</dbReference>
<dbReference type="Pfam" id="PF12911">
    <property type="entry name" value="OppC_N"/>
    <property type="match status" value="1"/>
</dbReference>
<comment type="subcellular location">
    <subcellularLocation>
        <location evidence="1 7">Cell membrane</location>
        <topology evidence="1 7">Multi-pass membrane protein</topology>
    </subcellularLocation>
</comment>
<keyword evidence="5 7" id="KW-1133">Transmembrane helix</keyword>
<dbReference type="KEGG" id="trz:GWP43_06375"/>
<reference evidence="9 10" key="1">
    <citation type="submission" date="2020-01" db="EMBL/GenBank/DDBJ databases">
        <title>Complete genome sequence of a human oral phylogroup 1 Treponema sp. strain ATCC 700766, originally isolated from periodontitis dental plaque.</title>
        <authorList>
            <person name="Chan Y."/>
            <person name="Huo Y.-B."/>
            <person name="Yu X.-L."/>
            <person name="Zeng H."/>
            <person name="Leung W.-K."/>
            <person name="Watt R.M."/>
        </authorList>
    </citation>
    <scope>NUCLEOTIDE SEQUENCE [LARGE SCALE GENOMIC DNA]</scope>
    <source>
        <strain evidence="9 10">OMZ 804</strain>
    </source>
</reference>
<keyword evidence="3" id="KW-1003">Cell membrane</keyword>
<evidence type="ECO:0000259" key="8">
    <source>
        <dbReference type="PROSITE" id="PS50928"/>
    </source>
</evidence>
<gene>
    <name evidence="9" type="ORF">GWP43_06375</name>
</gene>
<evidence type="ECO:0000256" key="5">
    <source>
        <dbReference type="ARBA" id="ARBA00022989"/>
    </source>
</evidence>
<feature type="transmembrane region" description="Helical" evidence="7">
    <location>
        <begin position="164"/>
        <end position="183"/>
    </location>
</feature>
<dbReference type="AlphaFoldDB" id="A0A6P1Y171"/>
<dbReference type="Proteomes" id="UP000464374">
    <property type="component" value="Chromosome"/>
</dbReference>
<keyword evidence="6 7" id="KW-0472">Membrane</keyword>
<accession>A0A6P1Y171</accession>
<feature type="transmembrane region" description="Helical" evidence="7">
    <location>
        <begin position="209"/>
        <end position="231"/>
    </location>
</feature>
<dbReference type="InterPro" id="IPR000515">
    <property type="entry name" value="MetI-like"/>
</dbReference>
<sequence>MEKTAFDIDTIDEATLKEMSSVPSFWKIVKTEFKHDKAAIVALGILVIIFAVIIIGGFVLDTETVMKVSLRDKFSVPGKKFLLGADLGGRPILPQLIIGARNSILIAFSVTIITEIVGVFFGLITGFYGGRVDNIIMRICDFILILPVVMLIIVFVTIVPTYNIWTFIFIMSAFYWTGVTRLVRSKALSENHRDYVNASRIMGTGDFKIMYGGILPNIASIIIVDFTLGMAGNIGIETGMSFLGFGLPPTSPSLGTLIGYARDPGTISGKLWVWLPASILIMVLMLCINYVGQTIKRASDAKQRYK</sequence>
<feature type="transmembrane region" description="Helical" evidence="7">
    <location>
        <begin position="104"/>
        <end position="128"/>
    </location>
</feature>
<dbReference type="GO" id="GO:0055085">
    <property type="term" value="P:transmembrane transport"/>
    <property type="evidence" value="ECO:0007669"/>
    <property type="project" value="InterPro"/>
</dbReference>
<organism evidence="9 10">
    <name type="scientific">Treponema vincentii</name>
    <dbReference type="NCBI Taxonomy" id="69710"/>
    <lineage>
        <taxon>Bacteria</taxon>
        <taxon>Pseudomonadati</taxon>
        <taxon>Spirochaetota</taxon>
        <taxon>Spirochaetia</taxon>
        <taxon>Spirochaetales</taxon>
        <taxon>Treponemataceae</taxon>
        <taxon>Treponema</taxon>
    </lineage>
</organism>
<protein>
    <submittedName>
        <fullName evidence="9">ABC transporter permease</fullName>
    </submittedName>
</protein>
<dbReference type="Gene3D" id="1.10.3720.10">
    <property type="entry name" value="MetI-like"/>
    <property type="match status" value="1"/>
</dbReference>
<keyword evidence="4 7" id="KW-0812">Transmembrane</keyword>
<comment type="similarity">
    <text evidence="7">Belongs to the binding-protein-dependent transport system permease family.</text>
</comment>
<feature type="transmembrane region" description="Helical" evidence="7">
    <location>
        <begin position="38"/>
        <end position="60"/>
    </location>
</feature>
<evidence type="ECO:0000256" key="7">
    <source>
        <dbReference type="RuleBase" id="RU363032"/>
    </source>
</evidence>